<dbReference type="RefSeq" id="WP_380201126.1">
    <property type="nucleotide sequence ID" value="NZ_JBHTEK010000001.1"/>
</dbReference>
<name>A0ABW2U3B6_9BACT</name>
<protein>
    <submittedName>
        <fullName evidence="1">Thioredoxin</fullName>
    </submittedName>
</protein>
<proteinExistence type="predicted"/>
<evidence type="ECO:0000313" key="1">
    <source>
        <dbReference type="EMBL" id="MFC7666970.1"/>
    </source>
</evidence>
<sequence>MFLSSHSPALRPETAVLLVMLPLVPFGEVAPDALNNASILALQRRLGPAVRVLKVDEASHPAVVRSFGTPALPACVLVRQGVELWRHEGLPEDESSVNTLLQAARAQPQAR</sequence>
<dbReference type="EMBL" id="JBHTEK010000001">
    <property type="protein sequence ID" value="MFC7666970.1"/>
    <property type="molecule type" value="Genomic_DNA"/>
</dbReference>
<keyword evidence="2" id="KW-1185">Reference proteome</keyword>
<evidence type="ECO:0000313" key="2">
    <source>
        <dbReference type="Proteomes" id="UP001596513"/>
    </source>
</evidence>
<comment type="caution">
    <text evidence="1">The sequence shown here is derived from an EMBL/GenBank/DDBJ whole genome shotgun (WGS) entry which is preliminary data.</text>
</comment>
<dbReference type="SUPFAM" id="SSF52833">
    <property type="entry name" value="Thioredoxin-like"/>
    <property type="match status" value="1"/>
</dbReference>
<organism evidence="1 2">
    <name type="scientific">Hymenobacter humi</name>
    <dbReference type="NCBI Taxonomy" id="1411620"/>
    <lineage>
        <taxon>Bacteria</taxon>
        <taxon>Pseudomonadati</taxon>
        <taxon>Bacteroidota</taxon>
        <taxon>Cytophagia</taxon>
        <taxon>Cytophagales</taxon>
        <taxon>Hymenobacteraceae</taxon>
        <taxon>Hymenobacter</taxon>
    </lineage>
</organism>
<dbReference type="InterPro" id="IPR036249">
    <property type="entry name" value="Thioredoxin-like_sf"/>
</dbReference>
<reference evidence="2" key="1">
    <citation type="journal article" date="2019" name="Int. J. Syst. Evol. Microbiol.">
        <title>The Global Catalogue of Microorganisms (GCM) 10K type strain sequencing project: providing services to taxonomists for standard genome sequencing and annotation.</title>
        <authorList>
            <consortium name="The Broad Institute Genomics Platform"/>
            <consortium name="The Broad Institute Genome Sequencing Center for Infectious Disease"/>
            <person name="Wu L."/>
            <person name="Ma J."/>
        </authorList>
    </citation>
    <scope>NUCLEOTIDE SEQUENCE [LARGE SCALE GENOMIC DNA]</scope>
    <source>
        <strain evidence="2">JCM 19635</strain>
    </source>
</reference>
<dbReference type="Proteomes" id="UP001596513">
    <property type="component" value="Unassembled WGS sequence"/>
</dbReference>
<gene>
    <name evidence="1" type="ORF">ACFQT0_05705</name>
</gene>
<accession>A0ABW2U3B6</accession>